<dbReference type="EMBL" id="BSNM01000011">
    <property type="protein sequence ID" value="GLQ31096.1"/>
    <property type="molecule type" value="Genomic_DNA"/>
</dbReference>
<sequence>MDTLIEFLGWATLINYLILCLWFGLFAFAKNWLYNLHTTWFDISKPQFDVIHYTAMAIYKLFIAFFAMIPFFILLAIR</sequence>
<name>A0AA37S9R6_9GAMM</name>
<comment type="caution">
    <text evidence="3">The sequence shown here is derived from an EMBL/GenBank/DDBJ whole genome shotgun (WGS) entry which is preliminary data.</text>
</comment>
<dbReference type="AlphaFoldDB" id="A0AA37S9R6"/>
<feature type="domain" description="DUF6868" evidence="2">
    <location>
        <begin position="2"/>
        <end position="77"/>
    </location>
</feature>
<proteinExistence type="predicted"/>
<reference evidence="3" key="1">
    <citation type="journal article" date="2014" name="Int. J. Syst. Evol. Microbiol.">
        <title>Complete genome sequence of Corynebacterium casei LMG S-19264T (=DSM 44701T), isolated from a smear-ripened cheese.</title>
        <authorList>
            <consortium name="US DOE Joint Genome Institute (JGI-PGF)"/>
            <person name="Walter F."/>
            <person name="Albersmeier A."/>
            <person name="Kalinowski J."/>
            <person name="Ruckert C."/>
        </authorList>
    </citation>
    <scope>NUCLEOTIDE SEQUENCE</scope>
    <source>
        <strain evidence="3">NBRC 110071</strain>
    </source>
</reference>
<evidence type="ECO:0000313" key="4">
    <source>
        <dbReference type="Proteomes" id="UP001161389"/>
    </source>
</evidence>
<evidence type="ECO:0000313" key="3">
    <source>
        <dbReference type="EMBL" id="GLQ31096.1"/>
    </source>
</evidence>
<evidence type="ECO:0000256" key="1">
    <source>
        <dbReference type="SAM" id="Phobius"/>
    </source>
</evidence>
<feature type="transmembrane region" description="Helical" evidence="1">
    <location>
        <begin position="50"/>
        <end position="77"/>
    </location>
</feature>
<accession>A0AA37S9R6</accession>
<evidence type="ECO:0000259" key="2">
    <source>
        <dbReference type="Pfam" id="PF21742"/>
    </source>
</evidence>
<gene>
    <name evidence="3" type="ORF">GCM10007876_15750</name>
</gene>
<reference evidence="3" key="2">
    <citation type="submission" date="2023-01" db="EMBL/GenBank/DDBJ databases">
        <title>Draft genome sequence of Litoribrevibacter albus strain NBRC 110071.</title>
        <authorList>
            <person name="Sun Q."/>
            <person name="Mori K."/>
        </authorList>
    </citation>
    <scope>NUCLEOTIDE SEQUENCE</scope>
    <source>
        <strain evidence="3">NBRC 110071</strain>
    </source>
</reference>
<dbReference type="Pfam" id="PF21742">
    <property type="entry name" value="DUF6868"/>
    <property type="match status" value="1"/>
</dbReference>
<feature type="transmembrane region" description="Helical" evidence="1">
    <location>
        <begin position="7"/>
        <end position="30"/>
    </location>
</feature>
<keyword evidence="1" id="KW-0472">Membrane</keyword>
<keyword evidence="1" id="KW-1133">Transmembrane helix</keyword>
<protein>
    <recommendedName>
        <fullName evidence="2">DUF6868 domain-containing protein</fullName>
    </recommendedName>
</protein>
<organism evidence="3 4">
    <name type="scientific">Litoribrevibacter albus</name>
    <dbReference type="NCBI Taxonomy" id="1473156"/>
    <lineage>
        <taxon>Bacteria</taxon>
        <taxon>Pseudomonadati</taxon>
        <taxon>Pseudomonadota</taxon>
        <taxon>Gammaproteobacteria</taxon>
        <taxon>Oceanospirillales</taxon>
        <taxon>Oceanospirillaceae</taxon>
        <taxon>Litoribrevibacter</taxon>
    </lineage>
</organism>
<dbReference type="RefSeq" id="WP_284380586.1">
    <property type="nucleotide sequence ID" value="NZ_BSNM01000011.1"/>
</dbReference>
<keyword evidence="1" id="KW-0812">Transmembrane</keyword>
<dbReference type="Proteomes" id="UP001161389">
    <property type="component" value="Unassembled WGS sequence"/>
</dbReference>
<dbReference type="InterPro" id="IPR049220">
    <property type="entry name" value="DUF6868"/>
</dbReference>
<keyword evidence="4" id="KW-1185">Reference proteome</keyword>